<dbReference type="InterPro" id="IPR014031">
    <property type="entry name" value="Ketoacyl_synth_C"/>
</dbReference>
<dbReference type="InterPro" id="IPR016036">
    <property type="entry name" value="Malonyl_transacylase_ACP-bd"/>
</dbReference>
<evidence type="ECO:0000259" key="8">
    <source>
        <dbReference type="PROSITE" id="PS50075"/>
    </source>
</evidence>
<dbReference type="Gene3D" id="3.30.70.3290">
    <property type="match status" value="2"/>
</dbReference>
<dbReference type="InterPro" id="IPR009081">
    <property type="entry name" value="PP-bd_ACP"/>
</dbReference>
<evidence type="ECO:0000313" key="10">
    <source>
        <dbReference type="EMBL" id="ARF76556.1"/>
    </source>
</evidence>
<feature type="region of interest" description="Disordered" evidence="7">
    <location>
        <begin position="1436"/>
        <end position="1463"/>
    </location>
</feature>
<reference evidence="10 11" key="1">
    <citation type="submission" date="2017-04" db="EMBL/GenBank/DDBJ databases">
        <title>The complete genome sequence of Streptomyces albolongus YIM 101047, the producer of novel bafilomycins and novel odoriferous sesquiterpenoids.</title>
        <authorList>
            <person name="Yin M."/>
            <person name="Jiang Y."/>
        </authorList>
    </citation>
    <scope>NUCLEOTIDE SEQUENCE [LARGE SCALE GENOMIC DNA]</scope>
    <source>
        <strain evidence="10 11">YIM 101047</strain>
    </source>
</reference>
<accession>A0ABC8C274</accession>
<dbReference type="InterPro" id="IPR032821">
    <property type="entry name" value="PKS_assoc"/>
</dbReference>
<dbReference type="SMART" id="SM00827">
    <property type="entry name" value="PKS_AT"/>
    <property type="match status" value="2"/>
</dbReference>
<dbReference type="InterPro" id="IPR006162">
    <property type="entry name" value="Ppantetheine_attach_site"/>
</dbReference>
<dbReference type="Pfam" id="PF02801">
    <property type="entry name" value="Ketoacyl-synt_C"/>
    <property type="match status" value="2"/>
</dbReference>
<dbReference type="KEGG" id="kab:B7C62_32925"/>
<dbReference type="PANTHER" id="PTHR43775:SF51">
    <property type="entry name" value="INACTIVE PHENOLPHTHIOCEROL SYNTHESIS POLYKETIDE SYNTHASE TYPE I PKS1-RELATED"/>
    <property type="match status" value="1"/>
</dbReference>
<feature type="region of interest" description="Disordered" evidence="7">
    <location>
        <begin position="988"/>
        <end position="1013"/>
    </location>
</feature>
<dbReference type="FunFam" id="3.40.47.10:FF:000019">
    <property type="entry name" value="Polyketide synthase type I"/>
    <property type="match status" value="1"/>
</dbReference>
<dbReference type="Pfam" id="PF00550">
    <property type="entry name" value="PP-binding"/>
    <property type="match status" value="2"/>
</dbReference>
<dbReference type="SUPFAM" id="SSF53901">
    <property type="entry name" value="Thiolase-like"/>
    <property type="match status" value="2"/>
</dbReference>
<dbReference type="Gene3D" id="1.10.1200.10">
    <property type="entry name" value="ACP-like"/>
    <property type="match status" value="2"/>
</dbReference>
<evidence type="ECO:0000256" key="1">
    <source>
        <dbReference type="ARBA" id="ARBA00022450"/>
    </source>
</evidence>
<dbReference type="SMART" id="SM00825">
    <property type="entry name" value="PKS_KS"/>
    <property type="match status" value="2"/>
</dbReference>
<feature type="region of interest" description="Disordered" evidence="7">
    <location>
        <begin position="1871"/>
        <end position="1935"/>
    </location>
</feature>
<evidence type="ECO:0000256" key="3">
    <source>
        <dbReference type="ARBA" id="ARBA00022679"/>
    </source>
</evidence>
<dbReference type="SMART" id="SM00823">
    <property type="entry name" value="PKS_PP"/>
    <property type="match status" value="2"/>
</dbReference>
<dbReference type="InterPro" id="IPR020806">
    <property type="entry name" value="PKS_PP-bd"/>
</dbReference>
<sequence>MTQTEQATSPQGRQDIAVVGLACRVPGADTPDELWRLLAGGHRPDGRAPEGRFATAEVPADVRARVAQGSYHPDAGRFDARLFHMSDRESAAIDPHQRWTLELAWAALEDAGQDPSAPREHGLGVFVGSMGADWAMEHAARRRGAVGPGTLAATAPSMIAARVSHAFKLHGPSVVVDTGQSSALVAVHHAAQAIRAGDCAGALVTAVNLNLSTENAAATASFGGQSPSGRATLFEDDADGYVRGEGGAAVLLRPLADALRDGDRVHAVLRGSAVTHDGSGTPLVPDARAHARTILRACAAAGAAPGDVGFVELHGTGTPVGDQAEADALGQVFARPGGTGPAVGSVKTTVGHLEGAAGLLGLVKAVLVVARGTVPGTAGHRGGALARRLADGGITVPASSVPLPPGALAGVSSLGMGGTNCHVVLAPPPVPAVLSSGAAAPAPEAVPVTLSAASPDSLRATAAALRDWAEARGELLDRPGALASVARTLTTRRARLSERASFTARSAAELTGRLDRIARGTPGRSVHRGAGARTRTAFLFPGQGAQRPGMGGGLLELPGYAARFDAVAAHADPLLGVPLRELIRVRDGAPEDHPLHDTRYTQIALFAHGVALNGYAEDLGVRADALGGHSVGELIAAHVAGVLDLADAVRLVVARGAAMAGAEPVGAMVSVRAEESQVRETLAALGSEVEIAALNGPASTVVSGDRGPVLACEEALRARGYRTRRLPVSHAFHSRHMEPVLEEFRATAAAVTYRSPARPVLSNLSGRFASGGDLVTADYWVRHIRHTVRFGDGLATLRADGIGLCLELGPTRTLTPLVRAAEEDGADMAAASFGHEEGSEYAAFLDALTLAGSHGHTVRWHALPGMGSPGWTPLPTYRFTGGDHGSGGRTTDAPRPPGTSAGAAGPTDGAPRDPLALVRTVIAEVLDIADIHTRSADTPLADLGATSLGGLELRAELASRTGLNLAASLVYDHPTPRALAEHIAARLGQGHGEPPRPPAPVRPVRRSTGSEQASDPVVIAATACRYPGAVSSPEELWRLASSGPYAVGAFPDDRGEHWSDERIQVRAGGFLTDVAGFDAPFFGISPREARAMDPQQRIMLELCWESLERAGIDPHSLRGTETAVFLGAMAGDYAQAAYEAGDELGGHGLTGTSGAVLSGRVAYHLGLTGPALTVDTACSSSLVALHLAVRSLLQEECSIALAGGVTVMSTPRMYRDFQRLGGLSADGRCRPFSADADGTVWSEGAGVVVVTRRSEARRRGLPVLAVVAGSAVNQDGASNGLTAPSGTAQRRVIERALADAGLRPSDIDAVEAHGTGTVLGDAVEAQALFDSYGAHRADPDRAPAAGPGPLLIGSLKALTGHTQAAAGIGGVITVVEALRHAELPATLRGIEPTPKVDWPSDTVRVLTEPVPWPRGGRTRRAAVSSFGMSGTNAHLILEEPGPDPAADRSPGLRPESPSPRAPLPFVVSAASREALETQLGRLGGALAEPGTELSEAARTLATRRAALPHRAAVVAHDRAGLLAGLEAARTRAPLEGVARGVAHGEYAVAFVYPGQGSQWPGMGRRLLRESPVFAREVDRCADAFAPHVGFSVTRLLAGEEPAAVANSLEGVQVALFTMMAALTALWRNGGVEPDLVLGHSQGEVAAAYAAGALSLQDAAAVVATRARSLSSLAGTGAMAVLGLDEDATRRLLAERGDGSVEVAVCNGPGSTVVSGPSQAVAELADHCGRSGIRTVTVAVDYASHSAMVEPVARTLTDRLAGIVPRPARTPFFSTTRAEWLTGTEVDAGYWYENLRGTVRFADAVAAVSGSRPTAFVEVSPHEVLTAPITAVLDGLGERPAPVVGSLRRDEGGYRDFLARLGHAWAEGVPVRWADASPGGPEPRPQDGTGTGRAAELPPTPFRHQRYWTRTDAPVRPLRPGPPPPPAAGTAHGPETAPVDAEAAVLARITEVLQLPVGRAAEEGDRSFRDLGLDSLTTVDLRRRIRDSLGVPVPIDVFRTHDTPRRLARWVRDHLTTTEEERRDA</sequence>
<dbReference type="InterPro" id="IPR036736">
    <property type="entry name" value="ACP-like_sf"/>
</dbReference>
<evidence type="ECO:0000256" key="2">
    <source>
        <dbReference type="ARBA" id="ARBA00022553"/>
    </source>
</evidence>
<evidence type="ECO:0000256" key="7">
    <source>
        <dbReference type="SAM" id="MobiDB-lite"/>
    </source>
</evidence>
<feature type="domain" description="Carrier" evidence="8">
    <location>
        <begin position="912"/>
        <end position="987"/>
    </location>
</feature>
<evidence type="ECO:0000313" key="11">
    <source>
        <dbReference type="Proteomes" id="UP000192251"/>
    </source>
</evidence>
<evidence type="ECO:0008006" key="12">
    <source>
        <dbReference type="Google" id="ProtNLM"/>
    </source>
</evidence>
<dbReference type="Gene3D" id="3.40.366.10">
    <property type="entry name" value="Malonyl-Coenzyme A Acyl Carrier Protein, domain 2"/>
    <property type="match status" value="2"/>
</dbReference>
<feature type="compositionally biased region" description="Pro residues" evidence="7">
    <location>
        <begin position="1916"/>
        <end position="1926"/>
    </location>
</feature>
<evidence type="ECO:0000256" key="4">
    <source>
        <dbReference type="ARBA" id="ARBA00023194"/>
    </source>
</evidence>
<gene>
    <name evidence="10" type="ORF">B7C62_32925</name>
</gene>
<dbReference type="GO" id="GO:0016747">
    <property type="term" value="F:acyltransferase activity, transferring groups other than amino-acyl groups"/>
    <property type="evidence" value="ECO:0007669"/>
    <property type="project" value="UniProtKB-ARBA"/>
</dbReference>
<keyword evidence="3" id="KW-0808">Transferase</keyword>
<dbReference type="PROSITE" id="PS52004">
    <property type="entry name" value="KS3_2"/>
    <property type="match status" value="2"/>
</dbReference>
<dbReference type="SUPFAM" id="SSF47336">
    <property type="entry name" value="ACP-like"/>
    <property type="match status" value="2"/>
</dbReference>
<feature type="domain" description="Carrier" evidence="8">
    <location>
        <begin position="1935"/>
        <end position="2014"/>
    </location>
</feature>
<dbReference type="InterPro" id="IPR001227">
    <property type="entry name" value="Ac_transferase_dom_sf"/>
</dbReference>
<dbReference type="InterPro" id="IPR018201">
    <property type="entry name" value="Ketoacyl_synth_AS"/>
</dbReference>
<dbReference type="Pfam" id="PF00109">
    <property type="entry name" value="ketoacyl-synt"/>
    <property type="match status" value="2"/>
</dbReference>
<keyword evidence="5" id="KW-0511">Multifunctional enzyme</keyword>
<dbReference type="InterPro" id="IPR050091">
    <property type="entry name" value="PKS_NRPS_Biosynth_Enz"/>
</dbReference>
<dbReference type="PROSITE" id="PS50075">
    <property type="entry name" value="CARRIER"/>
    <property type="match status" value="2"/>
</dbReference>
<dbReference type="InterPro" id="IPR014030">
    <property type="entry name" value="Ketoacyl_synth_N"/>
</dbReference>
<dbReference type="PROSITE" id="PS00606">
    <property type="entry name" value="KS3_1"/>
    <property type="match status" value="1"/>
</dbReference>
<dbReference type="RefSeq" id="WP_084752251.1">
    <property type="nucleotide sequence ID" value="NZ_CP020563.1"/>
</dbReference>
<dbReference type="Gene3D" id="3.40.47.10">
    <property type="match status" value="2"/>
</dbReference>
<dbReference type="PANTHER" id="PTHR43775">
    <property type="entry name" value="FATTY ACID SYNTHASE"/>
    <property type="match status" value="1"/>
</dbReference>
<dbReference type="CDD" id="cd00833">
    <property type="entry name" value="PKS"/>
    <property type="match status" value="2"/>
</dbReference>
<evidence type="ECO:0000259" key="9">
    <source>
        <dbReference type="PROSITE" id="PS52004"/>
    </source>
</evidence>
<organism evidence="10 11">
    <name type="scientific">Kitasatospora albolonga</name>
    <dbReference type="NCBI Taxonomy" id="68173"/>
    <lineage>
        <taxon>Bacteria</taxon>
        <taxon>Bacillati</taxon>
        <taxon>Actinomycetota</taxon>
        <taxon>Actinomycetes</taxon>
        <taxon>Kitasatosporales</taxon>
        <taxon>Streptomycetaceae</taxon>
        <taxon>Kitasatospora</taxon>
    </lineage>
</organism>
<dbReference type="InterPro" id="IPR016035">
    <property type="entry name" value="Acyl_Trfase/lysoPLipase"/>
</dbReference>
<evidence type="ECO:0000256" key="6">
    <source>
        <dbReference type="ARBA" id="ARBA00023315"/>
    </source>
</evidence>
<dbReference type="PROSITE" id="PS00012">
    <property type="entry name" value="PHOSPHOPANTETHEINE"/>
    <property type="match status" value="1"/>
</dbReference>
<protein>
    <recommendedName>
        <fullName evidence="12">Polyketide synthase</fullName>
    </recommendedName>
</protein>
<feature type="domain" description="Ketosynthase family 3 (KS3)" evidence="9">
    <location>
        <begin position="13"/>
        <end position="427"/>
    </location>
</feature>
<name>A0ABC8C274_9ACTN</name>
<keyword evidence="11" id="KW-1185">Reference proteome</keyword>
<dbReference type="Pfam" id="PF16197">
    <property type="entry name" value="KAsynt_C_assoc"/>
    <property type="match status" value="2"/>
</dbReference>
<dbReference type="GO" id="GO:0033068">
    <property type="term" value="P:macrolide biosynthetic process"/>
    <property type="evidence" value="ECO:0007669"/>
    <property type="project" value="UniProtKB-ARBA"/>
</dbReference>
<dbReference type="FunFam" id="3.40.366.10:FF:000002">
    <property type="entry name" value="Probable polyketide synthase 2"/>
    <property type="match status" value="1"/>
</dbReference>
<dbReference type="EMBL" id="CP020563">
    <property type="protein sequence ID" value="ARF76556.1"/>
    <property type="molecule type" value="Genomic_DNA"/>
</dbReference>
<keyword evidence="1" id="KW-0596">Phosphopantetheine</keyword>
<dbReference type="SUPFAM" id="SSF52151">
    <property type="entry name" value="FabD/lysophospholipase-like"/>
    <property type="match status" value="2"/>
</dbReference>
<dbReference type="InterPro" id="IPR016039">
    <property type="entry name" value="Thiolase-like"/>
</dbReference>
<dbReference type="GO" id="GO:0031177">
    <property type="term" value="F:phosphopantetheine binding"/>
    <property type="evidence" value="ECO:0007669"/>
    <property type="project" value="UniProtKB-ARBA"/>
</dbReference>
<dbReference type="Proteomes" id="UP000192251">
    <property type="component" value="Chromosome"/>
</dbReference>
<keyword evidence="4" id="KW-0045">Antibiotic biosynthesis</keyword>
<dbReference type="SUPFAM" id="SSF55048">
    <property type="entry name" value="Probable ACP-binding domain of malonyl-CoA ACP transacylase"/>
    <property type="match status" value="2"/>
</dbReference>
<keyword evidence="6" id="KW-0012">Acyltransferase</keyword>
<feature type="region of interest" description="Disordered" evidence="7">
    <location>
        <begin position="879"/>
        <end position="912"/>
    </location>
</feature>
<dbReference type="InterPro" id="IPR014043">
    <property type="entry name" value="Acyl_transferase_dom"/>
</dbReference>
<proteinExistence type="predicted"/>
<keyword evidence="2" id="KW-0597">Phosphoprotein</keyword>
<evidence type="ECO:0000256" key="5">
    <source>
        <dbReference type="ARBA" id="ARBA00023268"/>
    </source>
</evidence>
<dbReference type="Pfam" id="PF00698">
    <property type="entry name" value="Acyl_transf_1"/>
    <property type="match status" value="2"/>
</dbReference>
<dbReference type="InterPro" id="IPR020841">
    <property type="entry name" value="PKS_Beta-ketoAc_synthase_dom"/>
</dbReference>
<feature type="domain" description="Ketosynthase family 3 (KS3)" evidence="9">
    <location>
        <begin position="1014"/>
        <end position="1439"/>
    </location>
</feature>